<dbReference type="PANTHER" id="PTHR24198">
    <property type="entry name" value="ANKYRIN REPEAT AND PROTEIN KINASE DOMAIN-CONTAINING PROTEIN"/>
    <property type="match status" value="1"/>
</dbReference>
<dbReference type="eggNOG" id="KOG4369">
    <property type="taxonomic scope" value="Eukaryota"/>
</dbReference>
<feature type="repeat" description="ANK" evidence="3">
    <location>
        <begin position="862"/>
        <end position="894"/>
    </location>
</feature>
<evidence type="ECO:0000256" key="1">
    <source>
        <dbReference type="ARBA" id="ARBA00022737"/>
    </source>
</evidence>
<dbReference type="OrthoDB" id="4540681at2759"/>
<feature type="repeat" description="ANK" evidence="3">
    <location>
        <begin position="930"/>
        <end position="962"/>
    </location>
</feature>
<dbReference type="PRINTS" id="PR01415">
    <property type="entry name" value="ANKYRIN"/>
</dbReference>
<dbReference type="SUPFAM" id="SSF48403">
    <property type="entry name" value="Ankyrin repeat"/>
    <property type="match status" value="1"/>
</dbReference>
<gene>
    <name evidence="4" type="ORF">TSTA_080050</name>
</gene>
<dbReference type="VEuPathDB" id="FungiDB:TSTA_080050"/>
<dbReference type="Gene3D" id="1.25.40.20">
    <property type="entry name" value="Ankyrin repeat-containing domain"/>
    <property type="match status" value="1"/>
</dbReference>
<evidence type="ECO:0000256" key="2">
    <source>
        <dbReference type="ARBA" id="ARBA00023043"/>
    </source>
</evidence>
<protein>
    <submittedName>
        <fullName evidence="4">Ankyrin repeat-containing protein, putative</fullName>
    </submittedName>
</protein>
<evidence type="ECO:0000313" key="5">
    <source>
        <dbReference type="Proteomes" id="UP000001745"/>
    </source>
</evidence>
<dbReference type="PROSITE" id="PS50297">
    <property type="entry name" value="ANK_REP_REGION"/>
    <property type="match status" value="5"/>
</dbReference>
<name>B8LXR5_TALSN</name>
<dbReference type="EMBL" id="EQ962652">
    <property type="protein sequence ID" value="EED24650.1"/>
    <property type="molecule type" value="Genomic_DNA"/>
</dbReference>
<dbReference type="PANTHER" id="PTHR24198:SF194">
    <property type="entry name" value="INVERSIN-A"/>
    <property type="match status" value="1"/>
</dbReference>
<dbReference type="OMA" id="DCMWLAA"/>
<dbReference type="Pfam" id="PF00023">
    <property type="entry name" value="Ank"/>
    <property type="match status" value="1"/>
</dbReference>
<keyword evidence="5" id="KW-1185">Reference proteome</keyword>
<dbReference type="GeneID" id="8102420"/>
<dbReference type="RefSeq" id="XP_002342037.1">
    <property type="nucleotide sequence ID" value="XM_002341996.1"/>
</dbReference>
<feature type="repeat" description="ANK" evidence="3">
    <location>
        <begin position="896"/>
        <end position="928"/>
    </location>
</feature>
<dbReference type="SMART" id="SM00248">
    <property type="entry name" value="ANK"/>
    <property type="match status" value="6"/>
</dbReference>
<keyword evidence="1" id="KW-0677">Repeat</keyword>
<accession>B8LXR5</accession>
<keyword evidence="2 3" id="KW-0040">ANK repeat</keyword>
<reference evidence="5" key="1">
    <citation type="journal article" date="2015" name="Genome Announc.">
        <title>Genome sequence of the AIDS-associated pathogen Penicillium marneffei (ATCC18224) and its near taxonomic relative Talaromyces stipitatus (ATCC10500).</title>
        <authorList>
            <person name="Nierman W.C."/>
            <person name="Fedorova-Abrams N.D."/>
            <person name="Andrianopoulos A."/>
        </authorList>
    </citation>
    <scope>NUCLEOTIDE SEQUENCE [LARGE SCALE GENOMIC DNA]</scope>
    <source>
        <strain evidence="5">ATCC 10500 / CBS 375.48 / QM 6759 / NRRL 1006</strain>
    </source>
</reference>
<dbReference type="InterPro" id="IPR036770">
    <property type="entry name" value="Ankyrin_rpt-contain_sf"/>
</dbReference>
<dbReference type="InParanoid" id="B8LXR5"/>
<evidence type="ECO:0000313" key="4">
    <source>
        <dbReference type="EMBL" id="EED24650.1"/>
    </source>
</evidence>
<dbReference type="Proteomes" id="UP000001745">
    <property type="component" value="Unassembled WGS sequence"/>
</dbReference>
<dbReference type="HOGENOM" id="CLU_300187_0_0_1"/>
<proteinExistence type="predicted"/>
<evidence type="ECO:0000256" key="3">
    <source>
        <dbReference type="PROSITE-ProRule" id="PRU00023"/>
    </source>
</evidence>
<sequence length="998" mass="108920">MSGTLVPTGSGNFQQSGQLDWVSLSKIPVTFGFDVLVRLSKAELNPATIAIGRFVCGRFVIKAEAQKRIRDALSSLKSFSSFGNLVWFGFGIKPIVKDLAETEQGLTCVALCACLSISYDSFYVAEVLREICKLQETPSDFIPSLHQWKTLVRMCAGSVSNSKFPTLLEGLMRLAAPSAGASFDQPTTAEALAKAIGALADVSNNKLANTTIAGGLDCMWLAAFSEWCLALDVEVRLSSGSTVYRSSANDDHCLPSVTIVFDSQNEQSIQLSKCHIVPKGCRFWGIPDPDQSRFRGGRSEWTNILADTFGRHMDILCTGAMQENFALLLFHASNLADGCYRYGPVKRDRRPGSDGHSFPFRRFHFSHLSSGGQVFLQFASKRLPELASTIDILNQVEIRTFTSATWQQTIHNLTLGCTCERCQGEEMAYQKSNPVKDIRNTRKHWGHTQPAYFPTYDMDILTAALTVFSGPIESNGKESSALSYDGICVFFKALEDLNLSPEEASRFIVVAGHIHFEGSKYERIRDLTANAGIPKLDIGSHISYTLVAQETPQQGSLAAAYKISSNGRPYGHLLGISQLEHAIAKSIQAPIQCGPSCDWTLLYQTRETVIFVPAPTTQRSGALLPLEPQWSLLSAPRIGKAGQIKLQVMQAPIYQLYLEITKEVETHQLVYLSLCSRCLNGFSPSPDLIHENIRLSQGMRRLPHRRPEGTITVTFPSEIGASMNKCFEIFVVRNFSDKVKEMSTGNGQVPELVTTVCENDKKGISKPVLQTAATVGHRGLMQLLLQTGTEGSTMSGGETPLHCAAGKDHDEVVKLLMVRGAELDSRDKDGQTPLSRAAHKGHKSTVKLMLRYGAYRDSRDNYGQIALVWAAALGHIAVVELLLQEKADINAVPSKNGRTALQAAAEGGHLAVVERLLQEEADVNAAPAVNGRTALQAAAGGGHLAVVERLLQEKADVNAAPAENGRTALQAAAEGGHLAVVERLQEQLCRRQYVKCKV</sequence>
<dbReference type="PROSITE" id="PS50088">
    <property type="entry name" value="ANK_REPEAT"/>
    <property type="match status" value="5"/>
</dbReference>
<feature type="repeat" description="ANK" evidence="3">
    <location>
        <begin position="829"/>
        <end position="861"/>
    </location>
</feature>
<dbReference type="AlphaFoldDB" id="B8LXR5"/>
<dbReference type="Pfam" id="PF12796">
    <property type="entry name" value="Ank_2"/>
    <property type="match status" value="2"/>
</dbReference>
<organism evidence="4 5">
    <name type="scientific">Talaromyces stipitatus (strain ATCC 10500 / CBS 375.48 / QM 6759 / NRRL 1006)</name>
    <name type="common">Penicillium stipitatum</name>
    <dbReference type="NCBI Taxonomy" id="441959"/>
    <lineage>
        <taxon>Eukaryota</taxon>
        <taxon>Fungi</taxon>
        <taxon>Dikarya</taxon>
        <taxon>Ascomycota</taxon>
        <taxon>Pezizomycotina</taxon>
        <taxon>Eurotiomycetes</taxon>
        <taxon>Eurotiomycetidae</taxon>
        <taxon>Eurotiales</taxon>
        <taxon>Trichocomaceae</taxon>
        <taxon>Talaromyces</taxon>
        <taxon>Talaromyces sect. Talaromyces</taxon>
    </lineage>
</organism>
<dbReference type="STRING" id="441959.B8LXR5"/>
<feature type="repeat" description="ANK" evidence="3">
    <location>
        <begin position="796"/>
        <end position="828"/>
    </location>
</feature>
<dbReference type="InterPro" id="IPR002110">
    <property type="entry name" value="Ankyrin_rpt"/>
</dbReference>